<feature type="transmembrane region" description="Helical" evidence="7">
    <location>
        <begin position="397"/>
        <end position="415"/>
    </location>
</feature>
<evidence type="ECO:0000256" key="5">
    <source>
        <dbReference type="ARBA" id="ARBA00045246"/>
    </source>
</evidence>
<name>A0ABQ8Y5U1_9EUKA</name>
<keyword evidence="2 7" id="KW-0812">Transmembrane</keyword>
<evidence type="ECO:0000256" key="8">
    <source>
        <dbReference type="SAM" id="SignalP"/>
    </source>
</evidence>
<evidence type="ECO:0000313" key="10">
    <source>
        <dbReference type="EMBL" id="KAJ6239964.1"/>
    </source>
</evidence>
<evidence type="ECO:0000259" key="9">
    <source>
        <dbReference type="PROSITE" id="PS51352"/>
    </source>
</evidence>
<evidence type="ECO:0000256" key="4">
    <source>
        <dbReference type="ARBA" id="ARBA00023136"/>
    </source>
</evidence>
<keyword evidence="8" id="KW-0732">Signal</keyword>
<dbReference type="InterPro" id="IPR036249">
    <property type="entry name" value="Thioredoxin-like_sf"/>
</dbReference>
<feature type="domain" description="Thioredoxin" evidence="9">
    <location>
        <begin position="23"/>
        <end position="130"/>
    </location>
</feature>
<evidence type="ECO:0000256" key="3">
    <source>
        <dbReference type="ARBA" id="ARBA00022989"/>
    </source>
</evidence>
<evidence type="ECO:0000256" key="1">
    <source>
        <dbReference type="ARBA" id="ARBA00004389"/>
    </source>
</evidence>
<comment type="caution">
    <text evidence="10">The sequence shown here is derived from an EMBL/GenBank/DDBJ whole genome shotgun (WGS) entry which is preliminary data.</text>
</comment>
<evidence type="ECO:0000313" key="11">
    <source>
        <dbReference type="Proteomes" id="UP001150062"/>
    </source>
</evidence>
<dbReference type="InterPro" id="IPR052250">
    <property type="entry name" value="PDI_TMX3"/>
</dbReference>
<dbReference type="PROSITE" id="PS51352">
    <property type="entry name" value="THIOREDOXIN_2"/>
    <property type="match status" value="1"/>
</dbReference>
<dbReference type="InterPro" id="IPR017937">
    <property type="entry name" value="Thioredoxin_CS"/>
</dbReference>
<dbReference type="Gene3D" id="3.40.30.10">
    <property type="entry name" value="Glutaredoxin"/>
    <property type="match status" value="2"/>
</dbReference>
<keyword evidence="4 7" id="KW-0472">Membrane</keyword>
<proteinExistence type="predicted"/>
<evidence type="ECO:0000256" key="6">
    <source>
        <dbReference type="SAM" id="MobiDB-lite"/>
    </source>
</evidence>
<accession>A0ABQ8Y5U1</accession>
<comment type="function">
    <text evidence="5">Probable disulfide isomerase, which participates in the folding of proteins containing disulfide bonds. May act as a dithiol oxidase. Acts as a regulator of endoplasmic reticulum-mitochondria contact sites via its ability to regulate redox signals.</text>
</comment>
<gene>
    <name evidence="10" type="ORF">M0813_24615</name>
</gene>
<dbReference type="SUPFAM" id="SSF52833">
    <property type="entry name" value="Thioredoxin-like"/>
    <property type="match status" value="2"/>
</dbReference>
<protein>
    <submittedName>
        <fullName evidence="10">Protein disulfide-isomerase tmx3</fullName>
    </submittedName>
</protein>
<feature type="region of interest" description="Disordered" evidence="6">
    <location>
        <begin position="421"/>
        <end position="461"/>
    </location>
</feature>
<sequence length="461" mass="53172">MKAQTLLSFFVLFAILVFCIKTESEIDNVVELTEENFDTQVDENEKWFIKFYTDWCGHCKHLKPIFSKLADSETKVHFGGVNCEKQKKLCKKYRIRGYPTLKFLTRSQVWDYPGAPTEKSMKAFCETMSRPAMLQMKRSELKKITKSTESPESYIIVLYPEADDPTDEKNELYQGIQQIADKYRGVSNFHYLAINEVKGIYENFVDLVSESGPIVISIRDPNYSPSYFKLSDAAGETSLEEWIESNLLPLLPEFNRDTFTKITRIEKLIALAVIDPDNEEANDYLEIVKKVSSQENRLVFAWINGVEFKNYVSQFGVNQKNLQQVVVIDFKNEKHFHLPQEEDQEEAETLSEQEKITKLIDGVFSGVIKPQGKGSGILGMIMHVFNQIPNLAKEQPIFASIFVVLLIVLIVSLFWPGTKETVENTEKEEKEGKERKEEKDKNEAGEDKTEKDDKEEKKKEK</sequence>
<comment type="subcellular location">
    <subcellularLocation>
        <location evidence="1">Endoplasmic reticulum membrane</location>
        <topology evidence="1">Single-pass membrane protein</topology>
    </subcellularLocation>
</comment>
<dbReference type="InterPro" id="IPR013766">
    <property type="entry name" value="Thioredoxin_domain"/>
</dbReference>
<dbReference type="PANTHER" id="PTHR46426:SF1">
    <property type="entry name" value="PROTEIN DISULFIDE-ISOMERASE TMX3"/>
    <property type="match status" value="1"/>
</dbReference>
<reference evidence="10" key="1">
    <citation type="submission" date="2022-08" db="EMBL/GenBank/DDBJ databases">
        <title>Novel sulfate-reducing endosymbionts in the free-living metamonad Anaeramoeba.</title>
        <authorList>
            <person name="Jerlstrom-Hultqvist J."/>
            <person name="Cepicka I."/>
            <person name="Gallot-Lavallee L."/>
            <person name="Salas-Leiva D."/>
            <person name="Curtis B.A."/>
            <person name="Zahonova K."/>
            <person name="Pipaliya S."/>
            <person name="Dacks J."/>
            <person name="Roger A.J."/>
        </authorList>
    </citation>
    <scope>NUCLEOTIDE SEQUENCE</scope>
    <source>
        <strain evidence="10">Schooner1</strain>
    </source>
</reference>
<dbReference type="CDD" id="cd02961">
    <property type="entry name" value="PDI_a_family"/>
    <property type="match status" value="1"/>
</dbReference>
<keyword evidence="3 7" id="KW-1133">Transmembrane helix</keyword>
<dbReference type="PANTHER" id="PTHR46426">
    <property type="entry name" value="PROTEIN DISULFIDE-ISOMERASE TMX3"/>
    <property type="match status" value="1"/>
</dbReference>
<keyword evidence="11" id="KW-1185">Reference proteome</keyword>
<dbReference type="Pfam" id="PF13848">
    <property type="entry name" value="Thioredoxin_6"/>
    <property type="match status" value="1"/>
</dbReference>
<feature type="signal peptide" evidence="8">
    <location>
        <begin position="1"/>
        <end position="24"/>
    </location>
</feature>
<feature type="chain" id="PRO_5046890928" evidence="8">
    <location>
        <begin position="25"/>
        <end position="461"/>
    </location>
</feature>
<evidence type="ECO:0000256" key="2">
    <source>
        <dbReference type="ARBA" id="ARBA00022692"/>
    </source>
</evidence>
<dbReference type="Proteomes" id="UP001150062">
    <property type="component" value="Unassembled WGS sequence"/>
</dbReference>
<evidence type="ECO:0000256" key="7">
    <source>
        <dbReference type="SAM" id="Phobius"/>
    </source>
</evidence>
<dbReference type="Pfam" id="PF00085">
    <property type="entry name" value="Thioredoxin"/>
    <property type="match status" value="1"/>
</dbReference>
<dbReference type="PROSITE" id="PS00194">
    <property type="entry name" value="THIOREDOXIN_1"/>
    <property type="match status" value="1"/>
</dbReference>
<dbReference type="EMBL" id="JAOAOG010000215">
    <property type="protein sequence ID" value="KAJ6239964.1"/>
    <property type="molecule type" value="Genomic_DNA"/>
</dbReference>
<organism evidence="10 11">
    <name type="scientific">Anaeramoeba flamelloides</name>
    <dbReference type="NCBI Taxonomy" id="1746091"/>
    <lineage>
        <taxon>Eukaryota</taxon>
        <taxon>Metamonada</taxon>
        <taxon>Anaeramoebidae</taxon>
        <taxon>Anaeramoeba</taxon>
    </lineage>
</organism>